<accession>A0ABV8FEB2</accession>
<evidence type="ECO:0000313" key="1">
    <source>
        <dbReference type="EMBL" id="MFC3994476.1"/>
    </source>
</evidence>
<sequence>PSGSPVARLQDALLSRAAAEPVRAHARQLARRSARLPAPALLGRLREVVTVPGQAPAAVLHRLAGVVGGDPAGAAPHTPFGEAARQAAALTTVPFGTEEVSLPDWLERAAADPAAWWEQAGPDDSDLAAALTPVDLAWIAGAGPSAASAAWRVRPEVLARLTLLLVSTWLSAAAQPGTGTDSAHREAAG</sequence>
<evidence type="ECO:0000313" key="2">
    <source>
        <dbReference type="Proteomes" id="UP001595847"/>
    </source>
</evidence>
<proteinExistence type="predicted"/>
<comment type="caution">
    <text evidence="1">The sequence shown here is derived from an EMBL/GenBank/DDBJ whole genome shotgun (WGS) entry which is preliminary data.</text>
</comment>
<gene>
    <name evidence="1" type="ORF">ACFOVU_01005</name>
</gene>
<dbReference type="Proteomes" id="UP001595847">
    <property type="component" value="Unassembled WGS sequence"/>
</dbReference>
<organism evidence="1 2">
    <name type="scientific">Nocardiopsis sediminis</name>
    <dbReference type="NCBI Taxonomy" id="1778267"/>
    <lineage>
        <taxon>Bacteria</taxon>
        <taxon>Bacillati</taxon>
        <taxon>Actinomycetota</taxon>
        <taxon>Actinomycetes</taxon>
        <taxon>Streptosporangiales</taxon>
        <taxon>Nocardiopsidaceae</taxon>
        <taxon>Nocardiopsis</taxon>
    </lineage>
</organism>
<name>A0ABV8FEB2_9ACTN</name>
<feature type="non-terminal residue" evidence="1">
    <location>
        <position position="1"/>
    </location>
</feature>
<protein>
    <submittedName>
        <fullName evidence="1">Uncharacterized protein</fullName>
    </submittedName>
</protein>
<keyword evidence="2" id="KW-1185">Reference proteome</keyword>
<reference evidence="2" key="1">
    <citation type="journal article" date="2019" name="Int. J. Syst. Evol. Microbiol.">
        <title>The Global Catalogue of Microorganisms (GCM) 10K type strain sequencing project: providing services to taxonomists for standard genome sequencing and annotation.</title>
        <authorList>
            <consortium name="The Broad Institute Genomics Platform"/>
            <consortium name="The Broad Institute Genome Sequencing Center for Infectious Disease"/>
            <person name="Wu L."/>
            <person name="Ma J."/>
        </authorList>
    </citation>
    <scope>NUCLEOTIDE SEQUENCE [LARGE SCALE GENOMIC DNA]</scope>
    <source>
        <strain evidence="2">TBRC 1826</strain>
    </source>
</reference>
<dbReference type="EMBL" id="JBHSBH010000002">
    <property type="protein sequence ID" value="MFC3994476.1"/>
    <property type="molecule type" value="Genomic_DNA"/>
</dbReference>